<dbReference type="GO" id="GO:0080032">
    <property type="term" value="F:methyl jasmonate esterase activity"/>
    <property type="evidence" value="ECO:0007669"/>
    <property type="project" value="TreeGrafter"/>
</dbReference>
<dbReference type="GO" id="GO:0009694">
    <property type="term" value="P:jasmonic acid metabolic process"/>
    <property type="evidence" value="ECO:0007669"/>
    <property type="project" value="TreeGrafter"/>
</dbReference>
<proteinExistence type="predicted"/>
<name>A0A7T1WPV2_9ACTN</name>
<accession>A0A7T1WPV2</accession>
<dbReference type="SUPFAM" id="SSF53474">
    <property type="entry name" value="alpha/beta-Hydrolases"/>
    <property type="match status" value="1"/>
</dbReference>
<dbReference type="Gene3D" id="3.40.50.1820">
    <property type="entry name" value="alpha/beta hydrolase"/>
    <property type="match status" value="1"/>
</dbReference>
<dbReference type="InterPro" id="IPR000073">
    <property type="entry name" value="AB_hydrolase_1"/>
</dbReference>
<dbReference type="AlphaFoldDB" id="A0A7T1WPV2"/>
<dbReference type="InterPro" id="IPR029058">
    <property type="entry name" value="AB_hydrolase_fold"/>
</dbReference>
<dbReference type="GO" id="GO:0080031">
    <property type="term" value="F:methyl salicylate esterase activity"/>
    <property type="evidence" value="ECO:0007669"/>
    <property type="project" value="TreeGrafter"/>
</dbReference>
<organism evidence="2 3">
    <name type="scientific">Streptomyces bathyalis</name>
    <dbReference type="NCBI Taxonomy" id="2710756"/>
    <lineage>
        <taxon>Bacteria</taxon>
        <taxon>Bacillati</taxon>
        <taxon>Actinomycetota</taxon>
        <taxon>Actinomycetes</taxon>
        <taxon>Kitasatosporales</taxon>
        <taxon>Streptomycetaceae</taxon>
        <taxon>Streptomyces</taxon>
    </lineage>
</organism>
<protein>
    <submittedName>
        <fullName evidence="2">Alpha/beta hydrolase</fullName>
    </submittedName>
</protein>
<dbReference type="PANTHER" id="PTHR10992">
    <property type="entry name" value="METHYLESTERASE FAMILY MEMBER"/>
    <property type="match status" value="1"/>
</dbReference>
<keyword evidence="3" id="KW-1185">Reference proteome</keyword>
<evidence type="ECO:0000313" key="3">
    <source>
        <dbReference type="Proteomes" id="UP000595046"/>
    </source>
</evidence>
<dbReference type="RefSeq" id="WP_197348962.1">
    <property type="nucleotide sequence ID" value="NZ_CP048882.1"/>
</dbReference>
<dbReference type="EMBL" id="CP048882">
    <property type="protein sequence ID" value="QPP05453.1"/>
    <property type="molecule type" value="Genomic_DNA"/>
</dbReference>
<sequence>MATIVLVPGFWFGAWAWEEVTRDLREAGHDVHPVTLTGLADRAAEATAEVGLATHIADIVHVIEDGDLREVVLVGHSGANMPVTGAADRIPERLARIVYVDSGPMPDGLAGIDFHEPQAREQLRRQVAEEGEGWSIPVPAFDPDADPVNLAELSEAHLTRMRALGTPQPFGTAADPLDRPAVLPSTPRSVIMSTFTPEQVRMVAGTGNPVFELMAGMDMHHLPTGHWPMFSRPRELAAVLGEIAG</sequence>
<dbReference type="Pfam" id="PF12697">
    <property type="entry name" value="Abhydrolase_6"/>
    <property type="match status" value="1"/>
</dbReference>
<dbReference type="GO" id="GO:0009696">
    <property type="term" value="P:salicylic acid metabolic process"/>
    <property type="evidence" value="ECO:0007669"/>
    <property type="project" value="TreeGrafter"/>
</dbReference>
<gene>
    <name evidence="2" type="ORF">G4Z16_02520</name>
</gene>
<dbReference type="GO" id="GO:0080030">
    <property type="term" value="F:methyl indole-3-acetate esterase activity"/>
    <property type="evidence" value="ECO:0007669"/>
    <property type="project" value="TreeGrafter"/>
</dbReference>
<keyword evidence="2" id="KW-0378">Hydrolase</keyword>
<evidence type="ECO:0000313" key="2">
    <source>
        <dbReference type="EMBL" id="QPP05453.1"/>
    </source>
</evidence>
<feature type="domain" description="AB hydrolase-1" evidence="1">
    <location>
        <begin position="4"/>
        <end position="238"/>
    </location>
</feature>
<dbReference type="Proteomes" id="UP000595046">
    <property type="component" value="Chromosome"/>
</dbReference>
<dbReference type="PANTHER" id="PTHR10992:SF1032">
    <property type="entry name" value="METHYLESTERASE 17"/>
    <property type="match status" value="1"/>
</dbReference>
<evidence type="ECO:0000259" key="1">
    <source>
        <dbReference type="Pfam" id="PF12697"/>
    </source>
</evidence>
<dbReference type="InterPro" id="IPR045889">
    <property type="entry name" value="MES/HNL"/>
</dbReference>
<dbReference type="KEGG" id="sbat:G4Z16_02520"/>
<reference evidence="3" key="1">
    <citation type="submission" date="2020-02" db="EMBL/GenBank/DDBJ databases">
        <title>Streptomyces sp. ASO4wet.</title>
        <authorList>
            <person name="Risdian C."/>
            <person name="Landwehr W."/>
            <person name="Schupp P."/>
            <person name="Wink J."/>
        </authorList>
    </citation>
    <scope>NUCLEOTIDE SEQUENCE [LARGE SCALE GENOMIC DNA]</scope>
    <source>
        <strain evidence="3">ASO4wet</strain>
    </source>
</reference>